<dbReference type="InterPro" id="IPR013483">
    <property type="entry name" value="MoaA"/>
</dbReference>
<name>A0A7V5U254_9BACT</name>
<dbReference type="Proteomes" id="UP000886101">
    <property type="component" value="Unassembled WGS sequence"/>
</dbReference>
<dbReference type="GO" id="GO:0006777">
    <property type="term" value="P:Mo-molybdopterin cofactor biosynthetic process"/>
    <property type="evidence" value="ECO:0007669"/>
    <property type="project" value="UniProtKB-UniRule"/>
</dbReference>
<feature type="binding site" evidence="12">
    <location>
        <position position="14"/>
    </location>
    <ligand>
        <name>GTP</name>
        <dbReference type="ChEBI" id="CHEBI:37565"/>
    </ligand>
</feature>
<dbReference type="SMART" id="SM00729">
    <property type="entry name" value="Elp3"/>
    <property type="match status" value="1"/>
</dbReference>
<feature type="binding site" evidence="12">
    <location>
        <position position="156"/>
    </location>
    <ligand>
        <name>GTP</name>
        <dbReference type="ChEBI" id="CHEBI:37565"/>
    </ligand>
</feature>
<comment type="catalytic activity">
    <reaction evidence="11 12">
        <text>GTP + AH2 + S-adenosyl-L-methionine = (8S)-3',8-cyclo-7,8-dihydroguanosine 5'-triphosphate + 5'-deoxyadenosine + L-methionine + A + H(+)</text>
        <dbReference type="Rhea" id="RHEA:49576"/>
        <dbReference type="ChEBI" id="CHEBI:13193"/>
        <dbReference type="ChEBI" id="CHEBI:15378"/>
        <dbReference type="ChEBI" id="CHEBI:17319"/>
        <dbReference type="ChEBI" id="CHEBI:17499"/>
        <dbReference type="ChEBI" id="CHEBI:37565"/>
        <dbReference type="ChEBI" id="CHEBI:57844"/>
        <dbReference type="ChEBI" id="CHEBI:59789"/>
        <dbReference type="ChEBI" id="CHEBI:131766"/>
        <dbReference type="EC" id="4.1.99.22"/>
    </reaction>
</comment>
<dbReference type="InterPro" id="IPR010505">
    <property type="entry name" value="MoaA_twitch"/>
</dbReference>
<organism evidence="14">
    <name type="scientific">Thermodesulfatator atlanticus</name>
    <dbReference type="NCBI Taxonomy" id="501497"/>
    <lineage>
        <taxon>Bacteria</taxon>
        <taxon>Pseudomonadati</taxon>
        <taxon>Thermodesulfobacteriota</taxon>
        <taxon>Thermodesulfobacteria</taxon>
        <taxon>Thermodesulfobacteriales</taxon>
        <taxon>Thermodesulfatatoraceae</taxon>
        <taxon>Thermodesulfatator</taxon>
    </lineage>
</organism>
<dbReference type="GO" id="GO:0061799">
    <property type="term" value="F:cyclic pyranopterin monophosphate synthase activity"/>
    <property type="evidence" value="ECO:0007669"/>
    <property type="project" value="TreeGrafter"/>
</dbReference>
<dbReference type="InterPro" id="IPR006638">
    <property type="entry name" value="Elp3/MiaA/NifB-like_rSAM"/>
</dbReference>
<keyword evidence="6 12" id="KW-0408">Iron</keyword>
<dbReference type="InterPro" id="IPR013785">
    <property type="entry name" value="Aldolase_TIM"/>
</dbReference>
<proteinExistence type="inferred from homology"/>
<dbReference type="NCBIfam" id="TIGR02666">
    <property type="entry name" value="moaA"/>
    <property type="match status" value="1"/>
</dbReference>
<dbReference type="Gene3D" id="3.20.20.70">
    <property type="entry name" value="Aldolase class I"/>
    <property type="match status" value="1"/>
</dbReference>
<keyword evidence="3 12" id="KW-0949">S-adenosyl-L-methionine</keyword>
<dbReference type="PANTHER" id="PTHR22960:SF0">
    <property type="entry name" value="MOLYBDENUM COFACTOR BIOSYNTHESIS PROTEIN 1"/>
    <property type="match status" value="1"/>
</dbReference>
<dbReference type="SFLD" id="SFLDG01067">
    <property type="entry name" value="SPASM/twitch_domain_containing"/>
    <property type="match status" value="1"/>
</dbReference>
<comment type="cofactor">
    <cofactor evidence="12">
        <name>[4Fe-4S] cluster</name>
        <dbReference type="ChEBI" id="CHEBI:49883"/>
    </cofactor>
    <text evidence="12">Binds 2 [4Fe-4S] clusters. Binds 1 [4Fe-4S] cluster coordinated with 3 cysteines and an exchangeable S-adenosyl-L-methionine and 1 [4Fe-4S] cluster coordinated with 3 cysteines and the GTP-derived substrate.</text>
</comment>
<dbReference type="InterPro" id="IPR058240">
    <property type="entry name" value="rSAM_sf"/>
</dbReference>
<dbReference type="PROSITE" id="PS51918">
    <property type="entry name" value="RADICAL_SAM"/>
    <property type="match status" value="1"/>
</dbReference>
<dbReference type="Pfam" id="PF06463">
    <property type="entry name" value="Mob_synth_C"/>
    <property type="match status" value="1"/>
</dbReference>
<dbReference type="GO" id="GO:0061798">
    <property type="term" value="F:GTP 3',8'-cyclase activity"/>
    <property type="evidence" value="ECO:0007669"/>
    <property type="project" value="UniProtKB-UniRule"/>
</dbReference>
<dbReference type="SFLD" id="SFLDS00029">
    <property type="entry name" value="Radical_SAM"/>
    <property type="match status" value="1"/>
</dbReference>
<evidence type="ECO:0000256" key="4">
    <source>
        <dbReference type="ARBA" id="ARBA00022723"/>
    </source>
</evidence>
<keyword evidence="4 12" id="KW-0479">Metal-binding</keyword>
<comment type="function">
    <text evidence="12">Catalyzes the cyclization of GTP to (8S)-3',8-cyclo-7,8-dihydroguanosine 5'-triphosphate.</text>
</comment>
<evidence type="ECO:0000256" key="2">
    <source>
        <dbReference type="ARBA" id="ARBA00022485"/>
    </source>
</evidence>
<evidence type="ECO:0000256" key="10">
    <source>
        <dbReference type="ARBA" id="ARBA00023239"/>
    </source>
</evidence>
<feature type="binding site" evidence="12">
    <location>
        <position position="95"/>
    </location>
    <ligand>
        <name>GTP</name>
        <dbReference type="ChEBI" id="CHEBI:37565"/>
    </ligand>
</feature>
<feature type="binding site" evidence="12">
    <location>
        <position position="28"/>
    </location>
    <ligand>
        <name>[4Fe-4S] cluster</name>
        <dbReference type="ChEBI" id="CHEBI:49883"/>
        <label>1</label>
        <note>4Fe-4S-S-AdoMet</note>
    </ligand>
</feature>
<feature type="binding site" evidence="12">
    <location>
        <position position="68"/>
    </location>
    <ligand>
        <name>S-adenosyl-L-methionine</name>
        <dbReference type="ChEBI" id="CHEBI:59789"/>
    </ligand>
</feature>
<reference evidence="14" key="1">
    <citation type="journal article" date="2020" name="mSystems">
        <title>Genome- and Community-Level Interaction Insights into Carbon Utilization and Element Cycling Functions of Hydrothermarchaeota in Hydrothermal Sediment.</title>
        <authorList>
            <person name="Zhou Z."/>
            <person name="Liu Y."/>
            <person name="Xu W."/>
            <person name="Pan J."/>
            <person name="Luo Z.H."/>
            <person name="Li M."/>
        </authorList>
    </citation>
    <scope>NUCLEOTIDE SEQUENCE [LARGE SCALE GENOMIC DNA]</scope>
    <source>
        <strain evidence="14">HyVt-533</strain>
    </source>
</reference>
<accession>A0A7V5U254</accession>
<dbReference type="PROSITE" id="PS01305">
    <property type="entry name" value="MOAA_NIFB_PQQE"/>
    <property type="match status" value="1"/>
</dbReference>
<feature type="binding site" evidence="12">
    <location>
        <position position="64"/>
    </location>
    <ligand>
        <name>GTP</name>
        <dbReference type="ChEBI" id="CHEBI:37565"/>
    </ligand>
</feature>
<dbReference type="EC" id="4.1.99.22" evidence="1 12"/>
<evidence type="ECO:0000256" key="3">
    <source>
        <dbReference type="ARBA" id="ARBA00022691"/>
    </source>
</evidence>
<feature type="binding site" evidence="12">
    <location>
        <position position="190"/>
    </location>
    <ligand>
        <name>S-adenosyl-L-methionine</name>
        <dbReference type="ChEBI" id="CHEBI:59789"/>
    </ligand>
</feature>
<keyword evidence="2 12" id="KW-0004">4Fe-4S</keyword>
<dbReference type="CDD" id="cd01335">
    <property type="entry name" value="Radical_SAM"/>
    <property type="match status" value="1"/>
</dbReference>
<dbReference type="UniPathway" id="UPA00344"/>
<feature type="binding site" evidence="12">
    <location>
        <begin position="258"/>
        <end position="260"/>
    </location>
    <ligand>
        <name>GTP</name>
        <dbReference type="ChEBI" id="CHEBI:37565"/>
    </ligand>
</feature>
<dbReference type="InterPro" id="IPR040064">
    <property type="entry name" value="MoaA-like"/>
</dbReference>
<feature type="binding site" evidence="12">
    <location>
        <position position="119"/>
    </location>
    <ligand>
        <name>S-adenosyl-L-methionine</name>
        <dbReference type="ChEBI" id="CHEBI:59789"/>
    </ligand>
</feature>
<evidence type="ECO:0000256" key="1">
    <source>
        <dbReference type="ARBA" id="ARBA00012167"/>
    </source>
</evidence>
<keyword evidence="7 12" id="KW-0411">Iron-sulfur</keyword>
<evidence type="ECO:0000313" key="14">
    <source>
        <dbReference type="EMBL" id="HHI96765.1"/>
    </source>
</evidence>
<dbReference type="GO" id="GO:0005525">
    <property type="term" value="F:GTP binding"/>
    <property type="evidence" value="ECO:0007669"/>
    <property type="project" value="UniProtKB-UniRule"/>
</dbReference>
<keyword evidence="5 12" id="KW-0547">Nucleotide-binding</keyword>
<comment type="caution">
    <text evidence="14">The sequence shown here is derived from an EMBL/GenBank/DDBJ whole genome shotgun (WGS) entry which is preliminary data.</text>
</comment>
<dbReference type="GO" id="GO:0051539">
    <property type="term" value="F:4 iron, 4 sulfur cluster binding"/>
    <property type="evidence" value="ECO:0007669"/>
    <property type="project" value="UniProtKB-UniRule"/>
</dbReference>
<dbReference type="SUPFAM" id="SSF102114">
    <property type="entry name" value="Radical SAM enzymes"/>
    <property type="match status" value="1"/>
</dbReference>
<feature type="binding site" evidence="12">
    <location>
        <position position="256"/>
    </location>
    <ligand>
        <name>[4Fe-4S] cluster</name>
        <dbReference type="ChEBI" id="CHEBI:49883"/>
        <label>2</label>
        <note>4Fe-4S-substrate</note>
    </ligand>
</feature>
<feature type="binding site" evidence="12">
    <location>
        <position position="270"/>
    </location>
    <ligand>
        <name>[4Fe-4S] cluster</name>
        <dbReference type="ChEBI" id="CHEBI:49883"/>
        <label>2</label>
        <note>4Fe-4S-substrate</note>
    </ligand>
</feature>
<keyword evidence="9 12" id="KW-0501">Molybdenum cofactor biosynthesis</keyword>
<dbReference type="CDD" id="cd21117">
    <property type="entry name" value="Twitch_MoaA"/>
    <property type="match status" value="1"/>
</dbReference>
<sequence>MLRDSFGRHITYLRVSVTDRCNLRCFYCSAKDTFSWLPPEEILSYEEFLKIIRVALDLGVEKIRLTGGEPLVRKGLVAFVSEVARLPGLRDLSLTTNGVLLAETAAELKKAGLKRVNISLDTLRPERYATLCGKPYLHRVLQGIEAALKAGLSPVKINTVVLKGYNDDEIEALALLSLEMPVEVRFIEFMPVGEGAPWEDKAFLPAAEIKRRLEALGELKPVSSYGGGPAKTYVLPKARGKIGLITAMSEHFCHRCNRLRITPEGKLRPCLFSDQEIDLKPIVRQAGEEELKRAFSQALAIKPSSRLVNHQPKRLMRRIGG</sequence>
<feature type="binding site" evidence="12">
    <location>
        <position position="21"/>
    </location>
    <ligand>
        <name>[4Fe-4S] cluster</name>
        <dbReference type="ChEBI" id="CHEBI:49883"/>
        <label>1</label>
        <note>4Fe-4S-S-AdoMet</note>
    </ligand>
</feature>
<dbReference type="EMBL" id="DROK01000082">
    <property type="protein sequence ID" value="HHI96765.1"/>
    <property type="molecule type" value="Genomic_DNA"/>
</dbReference>
<keyword evidence="10 12" id="KW-0456">Lyase</keyword>
<dbReference type="GO" id="GO:0046872">
    <property type="term" value="F:metal ion binding"/>
    <property type="evidence" value="ECO:0007669"/>
    <property type="project" value="UniProtKB-KW"/>
</dbReference>
<evidence type="ECO:0000256" key="5">
    <source>
        <dbReference type="ARBA" id="ARBA00022741"/>
    </source>
</evidence>
<comment type="pathway">
    <text evidence="12">Cofactor biosynthesis; molybdopterin biosynthesis.</text>
</comment>
<dbReference type="PANTHER" id="PTHR22960">
    <property type="entry name" value="MOLYBDOPTERIN COFACTOR SYNTHESIS PROTEIN A"/>
    <property type="match status" value="1"/>
</dbReference>
<protein>
    <recommendedName>
        <fullName evidence="1 12">GTP 3',8-cyclase</fullName>
        <ecNumber evidence="1 12">4.1.99.22</ecNumber>
    </recommendedName>
    <alternativeName>
        <fullName evidence="12">Molybdenum cofactor biosynthesis protein A</fullName>
    </alternativeName>
</protein>
<evidence type="ECO:0000256" key="9">
    <source>
        <dbReference type="ARBA" id="ARBA00023150"/>
    </source>
</evidence>
<feature type="binding site" evidence="12">
    <location>
        <position position="25"/>
    </location>
    <ligand>
        <name>[4Fe-4S] cluster</name>
        <dbReference type="ChEBI" id="CHEBI:49883"/>
        <label>1</label>
        <note>4Fe-4S-S-AdoMet</note>
    </ligand>
</feature>
<evidence type="ECO:0000259" key="13">
    <source>
        <dbReference type="PROSITE" id="PS51918"/>
    </source>
</evidence>
<dbReference type="SFLD" id="SFLDG01386">
    <property type="entry name" value="main_SPASM_domain-containing"/>
    <property type="match status" value="1"/>
</dbReference>
<dbReference type="SFLD" id="SFLDG01383">
    <property type="entry name" value="cyclic_pyranopterin_phosphate"/>
    <property type="match status" value="1"/>
</dbReference>
<evidence type="ECO:0000256" key="7">
    <source>
        <dbReference type="ARBA" id="ARBA00023014"/>
    </source>
</evidence>
<dbReference type="InterPro" id="IPR007197">
    <property type="entry name" value="rSAM"/>
</dbReference>
<feature type="binding site" evidence="12">
    <location>
        <position position="27"/>
    </location>
    <ligand>
        <name>S-adenosyl-L-methionine</name>
        <dbReference type="ChEBI" id="CHEBI:59789"/>
    </ligand>
</feature>
<feature type="domain" description="Radical SAM core" evidence="13">
    <location>
        <begin position="5"/>
        <end position="229"/>
    </location>
</feature>
<dbReference type="AlphaFoldDB" id="A0A7V5U254"/>
<evidence type="ECO:0000256" key="11">
    <source>
        <dbReference type="ARBA" id="ARBA00048697"/>
    </source>
</evidence>
<dbReference type="Pfam" id="PF04055">
    <property type="entry name" value="Radical_SAM"/>
    <property type="match status" value="1"/>
</dbReference>
<comment type="subunit">
    <text evidence="12">Monomer and homodimer.</text>
</comment>
<dbReference type="InterPro" id="IPR050105">
    <property type="entry name" value="MoCo_biosynth_MoaA/MoaC"/>
</dbReference>
<gene>
    <name evidence="12 14" type="primary">moaA</name>
    <name evidence="14" type="ORF">ENJ96_02840</name>
</gene>
<feature type="binding site" evidence="12">
    <location>
        <position position="253"/>
    </location>
    <ligand>
        <name>[4Fe-4S] cluster</name>
        <dbReference type="ChEBI" id="CHEBI:49883"/>
        <label>2</label>
        <note>4Fe-4S-substrate</note>
    </ligand>
</feature>
<comment type="similarity">
    <text evidence="12">Belongs to the radical SAM superfamily. MoaA family.</text>
</comment>
<evidence type="ECO:0000256" key="6">
    <source>
        <dbReference type="ARBA" id="ARBA00023004"/>
    </source>
</evidence>
<dbReference type="NCBIfam" id="NF001199">
    <property type="entry name" value="PRK00164.2-1"/>
    <property type="match status" value="1"/>
</dbReference>
<evidence type="ECO:0000256" key="12">
    <source>
        <dbReference type="HAMAP-Rule" id="MF_01225"/>
    </source>
</evidence>
<evidence type="ECO:0000256" key="8">
    <source>
        <dbReference type="ARBA" id="ARBA00023134"/>
    </source>
</evidence>
<dbReference type="GO" id="GO:1904047">
    <property type="term" value="F:S-adenosyl-L-methionine binding"/>
    <property type="evidence" value="ECO:0007669"/>
    <property type="project" value="UniProtKB-UniRule"/>
</dbReference>
<dbReference type="InterPro" id="IPR000385">
    <property type="entry name" value="MoaA_NifB_PqqE_Fe-S-bd_CS"/>
</dbReference>
<dbReference type="HAMAP" id="MF_01225_B">
    <property type="entry name" value="MoaA_B"/>
    <property type="match status" value="1"/>
</dbReference>
<keyword evidence="8 12" id="KW-0342">GTP-binding</keyword>